<dbReference type="SFLD" id="SFLDG01088">
    <property type="entry name" value="antiviral_proteins"/>
    <property type="match status" value="1"/>
</dbReference>
<dbReference type="Pfam" id="PF04055">
    <property type="entry name" value="Radical_SAM"/>
    <property type="match status" value="1"/>
</dbReference>
<dbReference type="Gene3D" id="3.20.20.70">
    <property type="entry name" value="Aldolase class I"/>
    <property type="match status" value="1"/>
</dbReference>
<evidence type="ECO:0000259" key="9">
    <source>
        <dbReference type="PROSITE" id="PS51918"/>
    </source>
</evidence>
<keyword evidence="2" id="KW-0004">4Fe-4S</keyword>
<dbReference type="InterPro" id="IPR013785">
    <property type="entry name" value="Aldolase_TIM"/>
</dbReference>
<dbReference type="AlphaFoldDB" id="A0A4V5NWW3"/>
<keyword evidence="6" id="KW-0411">Iron-sulfur</keyword>
<reference evidence="10 11" key="1">
    <citation type="submission" date="2019-04" db="EMBL/GenBank/DDBJ databases">
        <authorList>
            <person name="Hwang J.C."/>
        </authorList>
    </citation>
    <scope>NUCLEOTIDE SEQUENCE [LARGE SCALE GENOMIC DNA]</scope>
    <source>
        <strain evidence="10 11">IMCC35001</strain>
    </source>
</reference>
<evidence type="ECO:0000256" key="3">
    <source>
        <dbReference type="ARBA" id="ARBA00022691"/>
    </source>
</evidence>
<feature type="domain" description="Radical SAM core" evidence="9">
    <location>
        <begin position="5"/>
        <end position="236"/>
    </location>
</feature>
<dbReference type="Proteomes" id="UP000305674">
    <property type="component" value="Unassembled WGS sequence"/>
</dbReference>
<evidence type="ECO:0000313" key="11">
    <source>
        <dbReference type="Proteomes" id="UP000305674"/>
    </source>
</evidence>
<dbReference type="SFLD" id="SFLDS00029">
    <property type="entry name" value="Radical_SAM"/>
    <property type="match status" value="1"/>
</dbReference>
<sequence length="307" mass="34773">MTKSNVIQPVVNWHLTEACNYHCHYCYAKWQDAPCPRELVKHPAKSTTLLQKLYEYLHPENPDNPFHGTGIFGVPRLNFAGGEPLLHSSKLLDLAHYARDIGFELSAITNGSLLNSRVGSELLLLLGWLGVSIDSLNKETNLGIGRVSRADRILGLVQLEEILATASEKNPKLKLKLNTVVNKLNCNEDLSSLIRSLAPKKWKLLRLLPVVDRTLVISDLQFQRFLHQHKAFSDIICAEDNQDMGYSYLMIDPYGRFFQNRLNDPQGGYVYSSPILEVGVGAAFSEIKFCANRFAKRYQIQFEERKA</sequence>
<evidence type="ECO:0000256" key="8">
    <source>
        <dbReference type="ARBA" id="ARBA00039667"/>
    </source>
</evidence>
<organism evidence="10 11">
    <name type="scientific">Ferrimonas sediminicola</name>
    <dbReference type="NCBI Taxonomy" id="2569538"/>
    <lineage>
        <taxon>Bacteria</taxon>
        <taxon>Pseudomonadati</taxon>
        <taxon>Pseudomonadota</taxon>
        <taxon>Gammaproteobacteria</taxon>
        <taxon>Alteromonadales</taxon>
        <taxon>Ferrimonadaceae</taxon>
        <taxon>Ferrimonas</taxon>
    </lineage>
</organism>
<dbReference type="PANTHER" id="PTHR21339">
    <property type="entry name" value="RADICAL S-ADENOSYL METHIONINE DOMAIN-CONTAINING PROTEIN 2"/>
    <property type="match status" value="1"/>
</dbReference>
<keyword evidence="7" id="KW-0051">Antiviral defense</keyword>
<evidence type="ECO:0000256" key="6">
    <source>
        <dbReference type="ARBA" id="ARBA00023014"/>
    </source>
</evidence>
<name>A0A4V5NWW3_9GAMM</name>
<evidence type="ECO:0000256" key="5">
    <source>
        <dbReference type="ARBA" id="ARBA00023004"/>
    </source>
</evidence>
<accession>A0A4V5NWW3</accession>
<dbReference type="SFLD" id="SFLDG01067">
    <property type="entry name" value="SPASM/twitch_domain_containing"/>
    <property type="match status" value="1"/>
</dbReference>
<keyword evidence="4" id="KW-0479">Metal-binding</keyword>
<dbReference type="GO" id="GO:0051539">
    <property type="term" value="F:4 iron, 4 sulfur cluster binding"/>
    <property type="evidence" value="ECO:0007669"/>
    <property type="project" value="UniProtKB-KW"/>
</dbReference>
<dbReference type="InterPro" id="IPR051196">
    <property type="entry name" value="RSAD2/Viperin_antiviral"/>
</dbReference>
<dbReference type="NCBIfam" id="NF038283">
    <property type="entry name" value="viperin_w_prok"/>
    <property type="match status" value="1"/>
</dbReference>
<dbReference type="PROSITE" id="PS51918">
    <property type="entry name" value="RADICAL_SAM"/>
    <property type="match status" value="1"/>
</dbReference>
<dbReference type="CDD" id="cd01335">
    <property type="entry name" value="Radical_SAM"/>
    <property type="match status" value="1"/>
</dbReference>
<gene>
    <name evidence="10" type="ORF">FCL40_18330</name>
</gene>
<dbReference type="RefSeq" id="WP_136854719.1">
    <property type="nucleotide sequence ID" value="NZ_SWCI01000028.1"/>
</dbReference>
<dbReference type="SUPFAM" id="SSF102114">
    <property type="entry name" value="Radical SAM enzymes"/>
    <property type="match status" value="1"/>
</dbReference>
<dbReference type="EMBL" id="SWCI01000028">
    <property type="protein sequence ID" value="TKB45990.1"/>
    <property type="molecule type" value="Genomic_DNA"/>
</dbReference>
<dbReference type="OrthoDB" id="9792276at2"/>
<keyword evidence="3" id="KW-0949">S-adenosyl-L-methionine</keyword>
<evidence type="ECO:0000256" key="4">
    <source>
        <dbReference type="ARBA" id="ARBA00022723"/>
    </source>
</evidence>
<keyword evidence="5" id="KW-0408">Iron</keyword>
<dbReference type="GO" id="GO:0051607">
    <property type="term" value="P:defense response to virus"/>
    <property type="evidence" value="ECO:0007669"/>
    <property type="project" value="UniProtKB-KW"/>
</dbReference>
<comment type="caution">
    <text evidence="10">The sequence shown here is derived from an EMBL/GenBank/DDBJ whole genome shotgun (WGS) entry which is preliminary data.</text>
</comment>
<evidence type="ECO:0000256" key="2">
    <source>
        <dbReference type="ARBA" id="ARBA00022485"/>
    </source>
</evidence>
<comment type="cofactor">
    <cofactor evidence="1">
        <name>[4Fe-4S] cluster</name>
        <dbReference type="ChEBI" id="CHEBI:49883"/>
    </cofactor>
</comment>
<protein>
    <recommendedName>
        <fullName evidence="8">S-adenosylmethionine-dependent nucleotide dehydratase</fullName>
    </recommendedName>
</protein>
<dbReference type="PANTHER" id="PTHR21339:SF0">
    <property type="entry name" value="S-ADENOSYLMETHIONINE-DEPENDENT NUCLEOTIDE DEHYDRATASE RSAD2"/>
    <property type="match status" value="1"/>
</dbReference>
<dbReference type="GO" id="GO:0003824">
    <property type="term" value="F:catalytic activity"/>
    <property type="evidence" value="ECO:0007669"/>
    <property type="project" value="InterPro"/>
</dbReference>
<evidence type="ECO:0000313" key="10">
    <source>
        <dbReference type="EMBL" id="TKB45990.1"/>
    </source>
</evidence>
<evidence type="ECO:0000256" key="7">
    <source>
        <dbReference type="ARBA" id="ARBA00023118"/>
    </source>
</evidence>
<evidence type="ECO:0000256" key="1">
    <source>
        <dbReference type="ARBA" id="ARBA00001966"/>
    </source>
</evidence>
<dbReference type="InterPro" id="IPR007197">
    <property type="entry name" value="rSAM"/>
</dbReference>
<proteinExistence type="predicted"/>
<dbReference type="InterPro" id="IPR058240">
    <property type="entry name" value="rSAM_sf"/>
</dbReference>
<dbReference type="GO" id="GO:0046872">
    <property type="term" value="F:metal ion binding"/>
    <property type="evidence" value="ECO:0007669"/>
    <property type="project" value="UniProtKB-KW"/>
</dbReference>
<keyword evidence="11" id="KW-1185">Reference proteome</keyword>